<keyword evidence="3" id="KW-1185">Reference proteome</keyword>
<accession>A0A0B2WN31</accession>
<evidence type="ECO:0000313" key="3">
    <source>
        <dbReference type="Proteomes" id="UP000030816"/>
    </source>
</evidence>
<evidence type="ECO:0000256" key="1">
    <source>
        <dbReference type="SAM" id="Phobius"/>
    </source>
</evidence>
<proteinExistence type="predicted"/>
<comment type="caution">
    <text evidence="2">The sequence shown here is derived from an EMBL/GenBank/DDBJ whole genome shotgun (WGS) entry which is preliminary data.</text>
</comment>
<keyword evidence="1" id="KW-0812">Transmembrane</keyword>
<evidence type="ECO:0000313" key="2">
    <source>
        <dbReference type="EMBL" id="KHN94420.1"/>
    </source>
</evidence>
<dbReference type="HOGENOM" id="CLU_2606524_0_0_1"/>
<dbReference type="GeneID" id="63742191"/>
<protein>
    <submittedName>
        <fullName evidence="2">Uncharacterized protein</fullName>
    </submittedName>
</protein>
<feature type="transmembrane region" description="Helical" evidence="1">
    <location>
        <begin position="27"/>
        <end position="47"/>
    </location>
</feature>
<sequence>MSQQGAMDAEEYARRVVSVVQRRSRPLWFWSGGSVAIAWLMYYFVPLRLRLYLMARRFGLTGNKVKLLGQGAAQNRPTA</sequence>
<keyword evidence="1" id="KW-0472">Membrane</keyword>
<gene>
    <name evidence="2" type="ORF">MAM_07736</name>
</gene>
<organism evidence="2 3">
    <name type="scientific">Metarhizium album (strain ARSEF 1941)</name>
    <dbReference type="NCBI Taxonomy" id="1081103"/>
    <lineage>
        <taxon>Eukaryota</taxon>
        <taxon>Fungi</taxon>
        <taxon>Dikarya</taxon>
        <taxon>Ascomycota</taxon>
        <taxon>Pezizomycotina</taxon>
        <taxon>Sordariomycetes</taxon>
        <taxon>Hypocreomycetidae</taxon>
        <taxon>Hypocreales</taxon>
        <taxon>Clavicipitaceae</taxon>
        <taxon>Metarhizium</taxon>
    </lineage>
</organism>
<dbReference type="AlphaFoldDB" id="A0A0B2WN31"/>
<keyword evidence="1" id="KW-1133">Transmembrane helix</keyword>
<name>A0A0B2WN31_METAS</name>
<dbReference type="OrthoDB" id="2102561at2759"/>
<dbReference type="Proteomes" id="UP000030816">
    <property type="component" value="Unassembled WGS sequence"/>
</dbReference>
<dbReference type="EMBL" id="AZHE01000035">
    <property type="protein sequence ID" value="KHN94420.1"/>
    <property type="molecule type" value="Genomic_DNA"/>
</dbReference>
<dbReference type="STRING" id="1081103.A0A0B2WN31"/>
<reference evidence="2 3" key="1">
    <citation type="journal article" date="2014" name="Proc. Natl. Acad. Sci. U.S.A.">
        <title>Trajectory and genomic determinants of fungal-pathogen speciation and host adaptation.</title>
        <authorList>
            <person name="Hu X."/>
            <person name="Xiao G."/>
            <person name="Zheng P."/>
            <person name="Shang Y."/>
            <person name="Su Y."/>
            <person name="Zhang X."/>
            <person name="Liu X."/>
            <person name="Zhan S."/>
            <person name="St Leger R.J."/>
            <person name="Wang C."/>
        </authorList>
    </citation>
    <scope>NUCLEOTIDE SEQUENCE [LARGE SCALE GENOMIC DNA]</scope>
    <source>
        <strain evidence="2 3">ARSEF 1941</strain>
    </source>
</reference>
<dbReference type="RefSeq" id="XP_040675486.1">
    <property type="nucleotide sequence ID" value="XM_040826534.1"/>
</dbReference>